<comment type="caution">
    <text evidence="2">The sequence shown here is derived from an EMBL/GenBank/DDBJ whole genome shotgun (WGS) entry which is preliminary data.</text>
</comment>
<gene>
    <name evidence="2" type="ORF">FRX31_022948</name>
</gene>
<evidence type="ECO:0000313" key="3">
    <source>
        <dbReference type="Proteomes" id="UP000554482"/>
    </source>
</evidence>
<dbReference type="AlphaFoldDB" id="A0A7J6VQW5"/>
<dbReference type="Proteomes" id="UP000554482">
    <property type="component" value="Unassembled WGS sequence"/>
</dbReference>
<accession>A0A7J6VQW5</accession>
<reference evidence="2 3" key="1">
    <citation type="submission" date="2020-06" db="EMBL/GenBank/DDBJ databases">
        <title>Transcriptomic and genomic resources for Thalictrum thalictroides and T. hernandezii: Facilitating candidate gene discovery in an emerging model plant lineage.</title>
        <authorList>
            <person name="Arias T."/>
            <person name="Riano-Pachon D.M."/>
            <person name="Di Stilio V.S."/>
        </authorList>
    </citation>
    <scope>NUCLEOTIDE SEQUENCE [LARGE SCALE GENOMIC DNA]</scope>
    <source>
        <strain evidence="3">cv. WT478/WT964</strain>
        <tissue evidence="2">Leaves</tissue>
    </source>
</reference>
<evidence type="ECO:0000256" key="1">
    <source>
        <dbReference type="SAM" id="MobiDB-lite"/>
    </source>
</evidence>
<sequence length="84" mass="9161">MGNHLGISGSGSSVSPRGQLSSIQLSSDDLLAYQDACQNDQDVRKFDAELQIRTTRAISALVAEVHKPHSFSLDLLKRSNRQHG</sequence>
<dbReference type="EMBL" id="JABWDY010027972">
    <property type="protein sequence ID" value="KAF5187466.1"/>
    <property type="molecule type" value="Genomic_DNA"/>
</dbReference>
<evidence type="ECO:0000313" key="2">
    <source>
        <dbReference type="EMBL" id="KAF5187466.1"/>
    </source>
</evidence>
<protein>
    <submittedName>
        <fullName evidence="2">Uncharacterized protein</fullName>
    </submittedName>
</protein>
<keyword evidence="3" id="KW-1185">Reference proteome</keyword>
<feature type="region of interest" description="Disordered" evidence="1">
    <location>
        <begin position="1"/>
        <end position="20"/>
    </location>
</feature>
<proteinExistence type="predicted"/>
<organism evidence="2 3">
    <name type="scientific">Thalictrum thalictroides</name>
    <name type="common">Rue-anemone</name>
    <name type="synonym">Anemone thalictroides</name>
    <dbReference type="NCBI Taxonomy" id="46969"/>
    <lineage>
        <taxon>Eukaryota</taxon>
        <taxon>Viridiplantae</taxon>
        <taxon>Streptophyta</taxon>
        <taxon>Embryophyta</taxon>
        <taxon>Tracheophyta</taxon>
        <taxon>Spermatophyta</taxon>
        <taxon>Magnoliopsida</taxon>
        <taxon>Ranunculales</taxon>
        <taxon>Ranunculaceae</taxon>
        <taxon>Thalictroideae</taxon>
        <taxon>Thalictrum</taxon>
    </lineage>
</organism>
<name>A0A7J6VQW5_THATH</name>